<comment type="caution">
    <text evidence="2">The sequence shown here is derived from an EMBL/GenBank/DDBJ whole genome shotgun (WGS) entry which is preliminary data.</text>
</comment>
<protein>
    <submittedName>
        <fullName evidence="2">Uncharacterized protein</fullName>
    </submittedName>
</protein>
<dbReference type="Proteomes" id="UP000005990">
    <property type="component" value="Unassembled WGS sequence"/>
</dbReference>
<keyword evidence="3" id="KW-1185">Reference proteome</keyword>
<dbReference type="EMBL" id="AENN01000017">
    <property type="protein sequence ID" value="EFR30637.1"/>
    <property type="molecule type" value="Genomic_DNA"/>
</dbReference>
<dbReference type="AlphaFoldDB" id="E4KQI0"/>
<evidence type="ECO:0000256" key="1">
    <source>
        <dbReference type="SAM" id="MobiDB-lite"/>
    </source>
</evidence>
<proteinExistence type="predicted"/>
<name>E4KQI0_9LACT</name>
<feature type="region of interest" description="Disordered" evidence="1">
    <location>
        <begin position="1"/>
        <end position="44"/>
    </location>
</feature>
<accession>E4KQI0</accession>
<evidence type="ECO:0000313" key="2">
    <source>
        <dbReference type="EMBL" id="EFR30637.1"/>
    </source>
</evidence>
<reference evidence="2 3" key="1">
    <citation type="submission" date="2010-10" db="EMBL/GenBank/DDBJ databases">
        <authorList>
            <person name="Durkin A.S."/>
            <person name="Madupu R."/>
            <person name="Torralba M."/>
            <person name="Gillis M."/>
            <person name="Methe B."/>
            <person name="Sutton G."/>
            <person name="Nelson K.E."/>
        </authorList>
    </citation>
    <scope>NUCLEOTIDE SEQUENCE [LARGE SCALE GENOMIC DNA]</scope>
    <source>
        <strain evidence="2 3">ACS-139-V-Col8</strain>
    </source>
</reference>
<organism evidence="2 3">
    <name type="scientific">Eremococcus coleocola ACS-139-V-Col8</name>
    <dbReference type="NCBI Taxonomy" id="908337"/>
    <lineage>
        <taxon>Bacteria</taxon>
        <taxon>Bacillati</taxon>
        <taxon>Bacillota</taxon>
        <taxon>Bacilli</taxon>
        <taxon>Lactobacillales</taxon>
        <taxon>Aerococcaceae</taxon>
        <taxon>Eremococcus</taxon>
    </lineage>
</organism>
<evidence type="ECO:0000313" key="3">
    <source>
        <dbReference type="Proteomes" id="UP000005990"/>
    </source>
</evidence>
<sequence length="44" mass="4971">MNEYKHKKTGVVVASPSPLEGAWEPVKKTTTRSKTKKEEPKESK</sequence>
<gene>
    <name evidence="2" type="ORF">HMPREF9257_0537</name>
</gene>
<dbReference type="RefSeq" id="WP_006418797.1">
    <property type="nucleotide sequence ID" value="NZ_AENN01000017.1"/>
</dbReference>